<accession>A0ACC1D043</accession>
<dbReference type="EMBL" id="CM034398">
    <property type="protein sequence ID" value="KAJ0177344.1"/>
    <property type="molecule type" value="Genomic_DNA"/>
</dbReference>
<reference evidence="1 2" key="1">
    <citation type="journal article" date="2021" name="Front. Genet.">
        <title>Chromosome-Level Genome Assembly Reveals Significant Gene Expansion in the Toll and IMD Signaling Pathways of Dendrolimus kikuchii.</title>
        <authorList>
            <person name="Zhou J."/>
            <person name="Wu P."/>
            <person name="Xiong Z."/>
            <person name="Liu N."/>
            <person name="Zhao N."/>
            <person name="Ji M."/>
            <person name="Qiu Y."/>
            <person name="Yang B."/>
        </authorList>
    </citation>
    <scope>NUCLEOTIDE SEQUENCE [LARGE SCALE GENOMIC DNA]</scope>
    <source>
        <strain evidence="1">Ann1</strain>
    </source>
</reference>
<evidence type="ECO:0000313" key="1">
    <source>
        <dbReference type="EMBL" id="KAJ0177344.1"/>
    </source>
</evidence>
<gene>
    <name evidence="1" type="ORF">K1T71_007353</name>
</gene>
<evidence type="ECO:0000313" key="2">
    <source>
        <dbReference type="Proteomes" id="UP000824533"/>
    </source>
</evidence>
<proteinExistence type="predicted"/>
<organism evidence="1 2">
    <name type="scientific">Dendrolimus kikuchii</name>
    <dbReference type="NCBI Taxonomy" id="765133"/>
    <lineage>
        <taxon>Eukaryota</taxon>
        <taxon>Metazoa</taxon>
        <taxon>Ecdysozoa</taxon>
        <taxon>Arthropoda</taxon>
        <taxon>Hexapoda</taxon>
        <taxon>Insecta</taxon>
        <taxon>Pterygota</taxon>
        <taxon>Neoptera</taxon>
        <taxon>Endopterygota</taxon>
        <taxon>Lepidoptera</taxon>
        <taxon>Glossata</taxon>
        <taxon>Ditrysia</taxon>
        <taxon>Bombycoidea</taxon>
        <taxon>Lasiocampidae</taxon>
        <taxon>Dendrolimus</taxon>
    </lineage>
</organism>
<sequence length="82" mass="8995">MPVYYAKQHICFMVKTFDTVCIACGLALLGLHVHLVLSAWHSNLCNAFAPICFDVATQHGAGQLETAQLLLMKSPKRSSYAV</sequence>
<dbReference type="Proteomes" id="UP000824533">
    <property type="component" value="Linkage Group LG12"/>
</dbReference>
<name>A0ACC1D043_9NEOP</name>
<keyword evidence="2" id="KW-1185">Reference proteome</keyword>
<protein>
    <submittedName>
        <fullName evidence="1">Uncharacterized protein</fullName>
    </submittedName>
</protein>
<comment type="caution">
    <text evidence="1">The sequence shown here is derived from an EMBL/GenBank/DDBJ whole genome shotgun (WGS) entry which is preliminary data.</text>
</comment>